<dbReference type="InterPro" id="IPR011757">
    <property type="entry name" value="Lytic_transglycosylase_MltB"/>
</dbReference>
<evidence type="ECO:0000313" key="2">
    <source>
        <dbReference type="EMBL" id="VAW33848.1"/>
    </source>
</evidence>
<dbReference type="InterPro" id="IPR043426">
    <property type="entry name" value="MltB-like"/>
</dbReference>
<dbReference type="InterPro" id="IPR031304">
    <property type="entry name" value="SLT_2"/>
</dbReference>
<dbReference type="Pfam" id="PF13406">
    <property type="entry name" value="SLT_2"/>
    <property type="match status" value="1"/>
</dbReference>
<dbReference type="Gene3D" id="1.10.530.10">
    <property type="match status" value="1"/>
</dbReference>
<reference evidence="2" key="1">
    <citation type="submission" date="2018-06" db="EMBL/GenBank/DDBJ databases">
        <authorList>
            <person name="Zhirakovskaya E."/>
        </authorList>
    </citation>
    <scope>NUCLEOTIDE SEQUENCE</scope>
</reference>
<dbReference type="FunFam" id="1.10.8.350:FF:000001">
    <property type="entry name" value="Lytic murein transglycosylase B"/>
    <property type="match status" value="1"/>
</dbReference>
<dbReference type="GO" id="GO:0008933">
    <property type="term" value="F:peptidoglycan lytic transglycosylase activity"/>
    <property type="evidence" value="ECO:0007669"/>
    <property type="project" value="TreeGrafter"/>
</dbReference>
<gene>
    <name evidence="2" type="ORF">MNBD_GAMMA01-2094</name>
</gene>
<dbReference type="PANTHER" id="PTHR30163">
    <property type="entry name" value="MEMBRANE-BOUND LYTIC MUREIN TRANSGLYCOSYLASE B"/>
    <property type="match status" value="1"/>
</dbReference>
<dbReference type="Gene3D" id="1.10.8.350">
    <property type="entry name" value="Bacterial muramidase"/>
    <property type="match status" value="1"/>
</dbReference>
<feature type="domain" description="Transglycosylase SLT" evidence="1">
    <location>
        <begin position="23"/>
        <end position="313"/>
    </location>
</feature>
<name>A0A3B0USG8_9ZZZZ</name>
<dbReference type="SUPFAM" id="SSF53955">
    <property type="entry name" value="Lysozyme-like"/>
    <property type="match status" value="1"/>
</dbReference>
<evidence type="ECO:0000259" key="1">
    <source>
        <dbReference type="Pfam" id="PF13406"/>
    </source>
</evidence>
<dbReference type="AlphaFoldDB" id="A0A3B0USG8"/>
<dbReference type="InterPro" id="IPR023346">
    <property type="entry name" value="Lysozyme-like_dom_sf"/>
</dbReference>
<dbReference type="GO" id="GO:0009253">
    <property type="term" value="P:peptidoglycan catabolic process"/>
    <property type="evidence" value="ECO:0007669"/>
    <property type="project" value="TreeGrafter"/>
</dbReference>
<proteinExistence type="predicted"/>
<dbReference type="NCBIfam" id="TIGR02282">
    <property type="entry name" value="MltB"/>
    <property type="match status" value="1"/>
</dbReference>
<accession>A0A3B0USG8</accession>
<sequence length="327" mass="37690">MKKLFLFVLLFSSSLALAKINPQTVDAFIKSTASNNNLDEQSIRLIINQAKRQQSIIDAMNKPAEKSKQWFEYRAIFLKDKRIKQGVEFWDTHQKTLEAVNKASGVPIEIIVAIIGVETYYGGNKGSYRVIDALYTLAFDYPRRAKFFTKELEKFLVLVTKEKISALETKGSYAGAMGFGQFMPSSYLMYALDYDKDGQRDLLNNIPDAIASVANYLKVHGWKKDQGIAYLATARADFKKLNKQKLKPAFTVKQLNAMGYSTKQKLADDAMVTLTQLQQKDYQEYWFGMHNFYIITRYNHSEMYAMAVYQLAQEIKKMRESRIRLRN</sequence>
<dbReference type="CDD" id="cd13399">
    <property type="entry name" value="Slt35-like"/>
    <property type="match status" value="1"/>
</dbReference>
<dbReference type="EMBL" id="UOEW01000044">
    <property type="protein sequence ID" value="VAW33848.1"/>
    <property type="molecule type" value="Genomic_DNA"/>
</dbReference>
<dbReference type="PANTHER" id="PTHR30163:SF9">
    <property type="entry name" value="MEMBRANE-BOUND LYTIC MUREIN TRANSGLYCOSYLASE B"/>
    <property type="match status" value="1"/>
</dbReference>
<protein>
    <submittedName>
        <fullName evidence="2">Membrane-bound lytic murein transglycosylase B</fullName>
    </submittedName>
</protein>
<organism evidence="2">
    <name type="scientific">hydrothermal vent metagenome</name>
    <dbReference type="NCBI Taxonomy" id="652676"/>
    <lineage>
        <taxon>unclassified sequences</taxon>
        <taxon>metagenomes</taxon>
        <taxon>ecological metagenomes</taxon>
    </lineage>
</organism>